<name>A0ABM9E1M3_9HYPH</name>
<gene>
    <name evidence="2" type="ORF">MES5069_360100</name>
</gene>
<dbReference type="PROSITE" id="PS51318">
    <property type="entry name" value="TAT"/>
    <property type="match status" value="1"/>
</dbReference>
<dbReference type="InterPro" id="IPR006311">
    <property type="entry name" value="TAT_signal"/>
</dbReference>
<evidence type="ECO:0000256" key="1">
    <source>
        <dbReference type="SAM" id="SignalP"/>
    </source>
</evidence>
<protein>
    <recommendedName>
        <fullName evidence="4">SGNH hydrolase-type esterase domain-containing protein</fullName>
    </recommendedName>
</protein>
<evidence type="ECO:0000313" key="2">
    <source>
        <dbReference type="EMBL" id="CAH2402987.1"/>
    </source>
</evidence>
<evidence type="ECO:0008006" key="4">
    <source>
        <dbReference type="Google" id="ProtNLM"/>
    </source>
</evidence>
<dbReference type="Proteomes" id="UP001153050">
    <property type="component" value="Unassembled WGS sequence"/>
</dbReference>
<feature type="signal peptide" evidence="1">
    <location>
        <begin position="1"/>
        <end position="21"/>
    </location>
</feature>
<comment type="caution">
    <text evidence="2">The sequence shown here is derived from an EMBL/GenBank/DDBJ whole genome shotgun (WGS) entry which is preliminary data.</text>
</comment>
<sequence length="125" mass="13539">MKVPISRRSFLLAAAAGPAFAPMQASFAEDTAMTNKIVLLGDSVFDNRAYVTGGADVLAHLVRQLPIRGRPTCSPPMAASWQGCASSWTVCQPTPLIWWSAWEVTTRSAFPLFWTLTRGPSPTPC</sequence>
<dbReference type="EMBL" id="CAKXZT010000131">
    <property type="protein sequence ID" value="CAH2402987.1"/>
    <property type="molecule type" value="Genomic_DNA"/>
</dbReference>
<accession>A0ABM9E1M3</accession>
<organism evidence="2 3">
    <name type="scientific">Mesorhizobium escarrei</name>
    <dbReference type="NCBI Taxonomy" id="666018"/>
    <lineage>
        <taxon>Bacteria</taxon>
        <taxon>Pseudomonadati</taxon>
        <taxon>Pseudomonadota</taxon>
        <taxon>Alphaproteobacteria</taxon>
        <taxon>Hyphomicrobiales</taxon>
        <taxon>Phyllobacteriaceae</taxon>
        <taxon>Mesorhizobium</taxon>
    </lineage>
</organism>
<reference evidence="2 3" key="1">
    <citation type="submission" date="2022-03" db="EMBL/GenBank/DDBJ databases">
        <authorList>
            <person name="Brunel B."/>
        </authorList>
    </citation>
    <scope>NUCLEOTIDE SEQUENCE [LARGE SCALE GENOMIC DNA]</scope>
    <source>
        <strain evidence="2">STM5069sample</strain>
    </source>
</reference>
<keyword evidence="3" id="KW-1185">Reference proteome</keyword>
<keyword evidence="1" id="KW-0732">Signal</keyword>
<feature type="chain" id="PRO_5045902700" description="SGNH hydrolase-type esterase domain-containing protein" evidence="1">
    <location>
        <begin position="22"/>
        <end position="125"/>
    </location>
</feature>
<evidence type="ECO:0000313" key="3">
    <source>
        <dbReference type="Proteomes" id="UP001153050"/>
    </source>
</evidence>
<proteinExistence type="predicted"/>